<reference evidence="2 3" key="1">
    <citation type="submission" date="2015-09" db="EMBL/GenBank/DDBJ databases">
        <authorList>
            <consortium name="Pathogen Informatics"/>
        </authorList>
    </citation>
    <scope>NUCLEOTIDE SEQUENCE [LARGE SCALE GENOMIC DNA]</scope>
    <source>
        <strain evidence="2 3">2789STDY5834914</strain>
    </source>
</reference>
<dbReference type="Proteomes" id="UP000095485">
    <property type="component" value="Unassembled WGS sequence"/>
</dbReference>
<evidence type="ECO:0000256" key="1">
    <source>
        <dbReference type="SAM" id="Phobius"/>
    </source>
</evidence>
<proteinExistence type="predicted"/>
<evidence type="ECO:0000313" key="3">
    <source>
        <dbReference type="Proteomes" id="UP000095485"/>
    </source>
</evidence>
<keyword evidence="1" id="KW-1133">Transmembrane helix</keyword>
<dbReference type="OrthoDB" id="2048529at2"/>
<organism evidence="2 3">
    <name type="scientific">Dorea longicatena</name>
    <dbReference type="NCBI Taxonomy" id="88431"/>
    <lineage>
        <taxon>Bacteria</taxon>
        <taxon>Bacillati</taxon>
        <taxon>Bacillota</taxon>
        <taxon>Clostridia</taxon>
        <taxon>Lachnospirales</taxon>
        <taxon>Lachnospiraceae</taxon>
        <taxon>Dorea</taxon>
    </lineage>
</organism>
<accession>A0A174N7J3</accession>
<keyword evidence="1" id="KW-0472">Membrane</keyword>
<evidence type="ECO:0000313" key="2">
    <source>
        <dbReference type="EMBL" id="CUP44722.1"/>
    </source>
</evidence>
<feature type="transmembrane region" description="Helical" evidence="1">
    <location>
        <begin position="60"/>
        <end position="78"/>
    </location>
</feature>
<dbReference type="RefSeq" id="WP_055282590.1">
    <property type="nucleotide sequence ID" value="NZ_CZAY01000007.1"/>
</dbReference>
<gene>
    <name evidence="2" type="ORF">ERS852526_01167</name>
</gene>
<protein>
    <submittedName>
        <fullName evidence="2">Uncharacterized protein</fullName>
    </submittedName>
</protein>
<sequence>MGMNDMLRKMAVLLERRQDALFSYDVSKQKKYIAKLGNPRDEIERSYFQYKCQMQFNGKGITFLLNLVSFPVAILYWFKYGKKVQVNQLEHKNLVFFRDGKPENILPKSLKKRYKAIESNPVEGTLLTAKDKKFIKGIICRYPFSWQFILKCLIKIGRYSFAIEEYSPEAIAVCAEYSFTSSVLTAYCKQRNIKHIDVMHGEKMYYMRDSFFKFDECYIWDEYYGKILASMKADKNQFVVEVPASLKFDGELIRTQKYDYTYYLGAESEEVLKEISKILEQLYKSGNKISIRPHPRYSNMDIVKKIFTFADVEDTTQTSIEQSLLQSGAAISLYSTVLNQALCNSIPIIIDNMSNPENFNKLKELGYVCLYKEHRLLSEVLEKSV</sequence>
<dbReference type="EMBL" id="CZAY01000007">
    <property type="protein sequence ID" value="CUP44722.1"/>
    <property type="molecule type" value="Genomic_DNA"/>
</dbReference>
<dbReference type="GeneID" id="96228458"/>
<keyword evidence="1" id="KW-0812">Transmembrane</keyword>
<name>A0A174N7J3_9FIRM</name>
<dbReference type="AlphaFoldDB" id="A0A174N7J3"/>